<feature type="compositionally biased region" description="Acidic residues" evidence="1">
    <location>
        <begin position="105"/>
        <end position="123"/>
    </location>
</feature>
<name>A0ABR2PRZ9_9ROSI</name>
<dbReference type="EMBL" id="JBBPBN010000052">
    <property type="protein sequence ID" value="KAK8991227.1"/>
    <property type="molecule type" value="Genomic_DNA"/>
</dbReference>
<feature type="compositionally biased region" description="Basic and acidic residues" evidence="1">
    <location>
        <begin position="221"/>
        <end position="230"/>
    </location>
</feature>
<feature type="compositionally biased region" description="Basic and acidic residues" evidence="1">
    <location>
        <begin position="150"/>
        <end position="163"/>
    </location>
</feature>
<evidence type="ECO:0000313" key="2">
    <source>
        <dbReference type="EMBL" id="KAK8991227.1"/>
    </source>
</evidence>
<gene>
    <name evidence="2" type="ORF">V6N11_062246</name>
</gene>
<feature type="compositionally biased region" description="Basic and acidic residues" evidence="1">
    <location>
        <begin position="181"/>
        <end position="206"/>
    </location>
</feature>
<keyword evidence="3" id="KW-1185">Reference proteome</keyword>
<feature type="compositionally biased region" description="Polar residues" evidence="1">
    <location>
        <begin position="84"/>
        <end position="95"/>
    </location>
</feature>
<feature type="compositionally biased region" description="Acidic residues" evidence="1">
    <location>
        <begin position="241"/>
        <end position="255"/>
    </location>
</feature>
<organism evidence="2 3">
    <name type="scientific">Hibiscus sabdariffa</name>
    <name type="common">roselle</name>
    <dbReference type="NCBI Taxonomy" id="183260"/>
    <lineage>
        <taxon>Eukaryota</taxon>
        <taxon>Viridiplantae</taxon>
        <taxon>Streptophyta</taxon>
        <taxon>Embryophyta</taxon>
        <taxon>Tracheophyta</taxon>
        <taxon>Spermatophyta</taxon>
        <taxon>Magnoliopsida</taxon>
        <taxon>eudicotyledons</taxon>
        <taxon>Gunneridae</taxon>
        <taxon>Pentapetalae</taxon>
        <taxon>rosids</taxon>
        <taxon>malvids</taxon>
        <taxon>Malvales</taxon>
        <taxon>Malvaceae</taxon>
        <taxon>Malvoideae</taxon>
        <taxon>Hibiscus</taxon>
    </lineage>
</organism>
<reference evidence="2 3" key="1">
    <citation type="journal article" date="2024" name="G3 (Bethesda)">
        <title>Genome assembly of Hibiscus sabdariffa L. provides insights into metabolisms of medicinal natural products.</title>
        <authorList>
            <person name="Kim T."/>
        </authorList>
    </citation>
    <scope>NUCLEOTIDE SEQUENCE [LARGE SCALE GENOMIC DNA]</scope>
    <source>
        <strain evidence="2">TK-2024</strain>
        <tissue evidence="2">Old leaves</tissue>
    </source>
</reference>
<feature type="compositionally biased region" description="Basic residues" evidence="1">
    <location>
        <begin position="262"/>
        <end position="274"/>
    </location>
</feature>
<dbReference type="PANTHER" id="PTHR31365">
    <property type="entry name" value="EXPRESSED PROTEIN"/>
    <property type="match status" value="1"/>
</dbReference>
<feature type="compositionally biased region" description="Basic and acidic residues" evidence="1">
    <location>
        <begin position="124"/>
        <end position="143"/>
    </location>
</feature>
<accession>A0ABR2PRZ9</accession>
<evidence type="ECO:0000256" key="1">
    <source>
        <dbReference type="SAM" id="MobiDB-lite"/>
    </source>
</evidence>
<dbReference type="PANTHER" id="PTHR31365:SF15">
    <property type="entry name" value="EXPRESSED PROTEIN"/>
    <property type="match status" value="1"/>
</dbReference>
<feature type="region of interest" description="Disordered" evidence="1">
    <location>
        <begin position="177"/>
        <end position="286"/>
    </location>
</feature>
<feature type="region of interest" description="Disordered" evidence="1">
    <location>
        <begin position="26"/>
        <end position="64"/>
    </location>
</feature>
<feature type="region of interest" description="Disordered" evidence="1">
    <location>
        <begin position="82"/>
        <end position="163"/>
    </location>
</feature>
<dbReference type="Proteomes" id="UP001396334">
    <property type="component" value="Unassembled WGS sequence"/>
</dbReference>
<evidence type="ECO:0000313" key="3">
    <source>
        <dbReference type="Proteomes" id="UP001396334"/>
    </source>
</evidence>
<comment type="caution">
    <text evidence="2">The sequence shown here is derived from an EMBL/GenBank/DDBJ whole genome shotgun (WGS) entry which is preliminary data.</text>
</comment>
<protein>
    <submittedName>
        <fullName evidence="2">Uncharacterized protein</fullName>
    </submittedName>
</protein>
<sequence length="447" mass="50058">MAGGGSRRDEGSLAINSTNVFAALDTLRKKKKSDKDRGSSKRSSSKSQQPQKETDPQVFWAPAPLNVKSWADVDDDDDYFAMTAPQSVWGSSEPSQSHEDKNIDLEDSESEEDILDEGDDVEEEHDHEPEVQVHPEPVQEKAPEVPAPPKEAERQLSKKERKKKELAELEALLADFGVAQNERDGHDESHEVEQEKKDDGGKKENPLGESKSAKKKKKKEKSKEAKESHEQPTSTNFTNVPDEDAPVEQTEDDASTVDMKERLRKMASMKKKKSSKEMDAAAKAAAQEAAARNAKLAAAKKKEKNHYNQQPARKIIALRNVSVDKSVKSLLLGAGLWKPDLDHNSKAEEAKAFVVIDQTVKRDRFAWMRKCIGGINIAWTPMSIMTQTMRNWINHLVCSLQNKLMVTSTGSEEQDVLSPTEASIVRQLKDSEMAMQWTLIYKLTSRL</sequence>
<proteinExistence type="predicted"/>